<evidence type="ECO:0000313" key="2">
    <source>
        <dbReference type="EMBL" id="KAK5991629.1"/>
    </source>
</evidence>
<dbReference type="Proteomes" id="UP001338125">
    <property type="component" value="Unassembled WGS sequence"/>
</dbReference>
<feature type="compositionally biased region" description="Polar residues" evidence="1">
    <location>
        <begin position="323"/>
        <end position="336"/>
    </location>
</feature>
<evidence type="ECO:0000256" key="1">
    <source>
        <dbReference type="SAM" id="MobiDB-lite"/>
    </source>
</evidence>
<feature type="compositionally biased region" description="Basic residues" evidence="1">
    <location>
        <begin position="257"/>
        <end position="269"/>
    </location>
</feature>
<gene>
    <name evidence="2" type="ORF">PT974_09914</name>
</gene>
<feature type="region of interest" description="Disordered" evidence="1">
    <location>
        <begin position="251"/>
        <end position="299"/>
    </location>
</feature>
<accession>A0ABR0SHH9</accession>
<sequence>MPGNKQTIGDLVRFLQKFDLNADSSVVLADSDAKLYFQPYEPLFQAPKKSTGQGRMRLYGKVQKIQAIEKFEVSEEILLGFQTWLRDPYSFWTAFMTTWQSSPQQSTNDNYTAFLIGAFKAGSELEHHIILYRFRKFLKHGGVLEECKDTCINLLRGGKRRIRFCKKLRPVKEGQNIDCGPLFLLVFHDAIWDKRNVLEGKDLDDEIRRLQDKGINEWSESSGAWSAATAILNTCRRLIWDNSDTTSLMLSQQARHSATKSRQVQKRKAKGSEGPRAHNSVTSGHKRRHGEAPNDSPPIRVESAVSLADSMIQPDLRLERAESTQGSRNQSPQAQGTVAEDAPVPGQEFQHTMLSTEKQPDFDNLAHATTGAFNTDADFAAPVLSNMIVDQLETEVSFNDMGMASVPPHPCDASFGDLAPYLSGQLHNTSFDDMGMVSVPPHPCDASFDDFAPYIQGQRNYLSNSGLGFQEQNGNNSINGRYFLSDEVQPLAMIYSNAQLSNIHTSTANDLDRIAR</sequence>
<reference evidence="2 3" key="1">
    <citation type="submission" date="2024-01" db="EMBL/GenBank/DDBJ databases">
        <title>Complete genome of Cladobotryum mycophilum ATHUM6906.</title>
        <authorList>
            <person name="Christinaki A.C."/>
            <person name="Myridakis A.I."/>
            <person name="Kouvelis V.N."/>
        </authorList>
    </citation>
    <scope>NUCLEOTIDE SEQUENCE [LARGE SCALE GENOMIC DNA]</scope>
    <source>
        <strain evidence="2 3">ATHUM6906</strain>
    </source>
</reference>
<dbReference type="EMBL" id="JAVFKD010000014">
    <property type="protein sequence ID" value="KAK5991629.1"/>
    <property type="molecule type" value="Genomic_DNA"/>
</dbReference>
<keyword evidence="3" id="KW-1185">Reference proteome</keyword>
<proteinExistence type="predicted"/>
<evidence type="ECO:0000313" key="3">
    <source>
        <dbReference type="Proteomes" id="UP001338125"/>
    </source>
</evidence>
<comment type="caution">
    <text evidence="2">The sequence shown here is derived from an EMBL/GenBank/DDBJ whole genome shotgun (WGS) entry which is preliminary data.</text>
</comment>
<organism evidence="2 3">
    <name type="scientific">Cladobotryum mycophilum</name>
    <dbReference type="NCBI Taxonomy" id="491253"/>
    <lineage>
        <taxon>Eukaryota</taxon>
        <taxon>Fungi</taxon>
        <taxon>Dikarya</taxon>
        <taxon>Ascomycota</taxon>
        <taxon>Pezizomycotina</taxon>
        <taxon>Sordariomycetes</taxon>
        <taxon>Hypocreomycetidae</taxon>
        <taxon>Hypocreales</taxon>
        <taxon>Hypocreaceae</taxon>
        <taxon>Cladobotryum</taxon>
    </lineage>
</organism>
<name>A0ABR0SHH9_9HYPO</name>
<feature type="region of interest" description="Disordered" evidence="1">
    <location>
        <begin position="319"/>
        <end position="342"/>
    </location>
</feature>
<protein>
    <submittedName>
        <fullName evidence="2">Uncharacterized protein</fullName>
    </submittedName>
</protein>